<protein>
    <submittedName>
        <fullName evidence="2">Uncharacterized protein</fullName>
    </submittedName>
</protein>
<feature type="non-terminal residue" evidence="2">
    <location>
        <position position="180"/>
    </location>
</feature>
<feature type="region of interest" description="Disordered" evidence="1">
    <location>
        <begin position="26"/>
        <end position="47"/>
    </location>
</feature>
<reference evidence="2" key="1">
    <citation type="submission" date="2015-11" db="EMBL/GenBank/DDBJ databases">
        <title>De novo transcriptome assembly of four potential Pierce s Disease insect vectors from Arizona vineyards.</title>
        <authorList>
            <person name="Tassone E.E."/>
        </authorList>
    </citation>
    <scope>NUCLEOTIDE SEQUENCE</scope>
</reference>
<dbReference type="EMBL" id="GEBQ01015776">
    <property type="protein sequence ID" value="JAT24201.1"/>
    <property type="molecule type" value="Transcribed_RNA"/>
</dbReference>
<evidence type="ECO:0000256" key="1">
    <source>
        <dbReference type="SAM" id="MobiDB-lite"/>
    </source>
</evidence>
<feature type="compositionally biased region" description="Polar residues" evidence="1">
    <location>
        <begin position="36"/>
        <end position="47"/>
    </location>
</feature>
<organism evidence="2">
    <name type="scientific">Graphocephala atropunctata</name>
    <dbReference type="NCBI Taxonomy" id="36148"/>
    <lineage>
        <taxon>Eukaryota</taxon>
        <taxon>Metazoa</taxon>
        <taxon>Ecdysozoa</taxon>
        <taxon>Arthropoda</taxon>
        <taxon>Hexapoda</taxon>
        <taxon>Insecta</taxon>
        <taxon>Pterygota</taxon>
        <taxon>Neoptera</taxon>
        <taxon>Paraneoptera</taxon>
        <taxon>Hemiptera</taxon>
        <taxon>Auchenorrhyncha</taxon>
        <taxon>Membracoidea</taxon>
        <taxon>Cicadellidae</taxon>
        <taxon>Cicadellinae</taxon>
        <taxon>Cicadellini</taxon>
        <taxon>Graphocephala</taxon>
    </lineage>
</organism>
<name>A0A1B6LKH2_9HEMI</name>
<sequence length="180" mass="19779">MFYPALSQLTIDVPESDGVGVNGIRSQDSGFDGPLSGSNTSAWSSQQQTPGILPELKYLKEQPNSYFSDDIAFCQSQRRTSTVPPGFEPLLKPAYTDQVAWNEGSQGAIPLTEAATSQGTNPRRISAIREEPTKLPPRCDPIGVMDKVLESKINHMFPEEWFQCEPKHKKETVAAVPTTP</sequence>
<dbReference type="AlphaFoldDB" id="A0A1B6LKH2"/>
<evidence type="ECO:0000313" key="2">
    <source>
        <dbReference type="EMBL" id="JAT24201.1"/>
    </source>
</evidence>
<gene>
    <name evidence="2" type="ORF">g.1840</name>
</gene>
<proteinExistence type="predicted"/>
<accession>A0A1B6LKH2</accession>